<gene>
    <name evidence="5" type="primary">prcA</name>
    <name evidence="5" type="ORF">AUCHE_05_00620</name>
</gene>
<dbReference type="GO" id="GO:0004298">
    <property type="term" value="F:threonine-type endopeptidase activity"/>
    <property type="evidence" value="ECO:0007669"/>
    <property type="project" value="InterPro"/>
</dbReference>
<keyword evidence="6" id="KW-1185">Reference proteome</keyword>
<accession>K6W5Q8</accession>
<organism evidence="5 6">
    <name type="scientific">Austwickia chelonae NBRC 105200</name>
    <dbReference type="NCBI Taxonomy" id="1184607"/>
    <lineage>
        <taxon>Bacteria</taxon>
        <taxon>Bacillati</taxon>
        <taxon>Actinomycetota</taxon>
        <taxon>Actinomycetes</taxon>
        <taxon>Micrococcales</taxon>
        <taxon>Dermatophilaceae</taxon>
        <taxon>Austwickia</taxon>
    </lineage>
</organism>
<dbReference type="PROSITE" id="PS51475">
    <property type="entry name" value="PROTEASOME_ALPHA_2"/>
    <property type="match status" value="1"/>
</dbReference>
<reference evidence="5 6" key="1">
    <citation type="submission" date="2012-08" db="EMBL/GenBank/DDBJ databases">
        <title>Whole genome shotgun sequence of Austwickia chelonae NBRC 105200.</title>
        <authorList>
            <person name="Yoshida I."/>
            <person name="Hosoyama A."/>
            <person name="Tsuchikane K."/>
            <person name="Katsumata H."/>
            <person name="Ando Y."/>
            <person name="Ohji S."/>
            <person name="Hamada M."/>
            <person name="Tamura T."/>
            <person name="Yamazoe A."/>
            <person name="Yamazaki S."/>
            <person name="Fujita N."/>
        </authorList>
    </citation>
    <scope>NUCLEOTIDE SEQUENCE [LARGE SCALE GENOMIC DNA]</scope>
    <source>
        <strain evidence="5 6">NBRC 105200</strain>
    </source>
</reference>
<dbReference type="InterPro" id="IPR029055">
    <property type="entry name" value="Ntn_hydrolases_N"/>
</dbReference>
<dbReference type="InterPro" id="IPR023332">
    <property type="entry name" value="Proteasome_alpha-type"/>
</dbReference>
<dbReference type="eggNOG" id="COG0638">
    <property type="taxonomic scope" value="Bacteria"/>
</dbReference>
<name>K6W5Q8_9MICO</name>
<evidence type="ECO:0000313" key="5">
    <source>
        <dbReference type="EMBL" id="GAB77157.1"/>
    </source>
</evidence>
<dbReference type="InterPro" id="IPR001353">
    <property type="entry name" value="Proteasome_sua/b"/>
</dbReference>
<dbReference type="InterPro" id="IPR022296">
    <property type="entry name" value="Proteasome_asu_bac"/>
</dbReference>
<evidence type="ECO:0000313" key="6">
    <source>
        <dbReference type="Proteomes" id="UP000008495"/>
    </source>
</evidence>
<proteinExistence type="inferred from homology"/>
<dbReference type="CDD" id="cd01906">
    <property type="entry name" value="proteasome_protease_HslV"/>
    <property type="match status" value="1"/>
</dbReference>
<dbReference type="SUPFAM" id="SSF56235">
    <property type="entry name" value="N-terminal nucleophile aminohydrolases (Ntn hydrolases)"/>
    <property type="match status" value="1"/>
</dbReference>
<evidence type="ECO:0000256" key="3">
    <source>
        <dbReference type="PROSITE-ProRule" id="PRU00808"/>
    </source>
</evidence>
<sequence>MSMPFYVSPEQLTKDRAEFARKGISRGRSVLAASCREGILFVAENPSPTLHKIAEIHDRIGFAGVGKYHEFETLRVAGVRYADLRGYAYDRTDVTARALAGTYAQTLGATFAQDSKPFEVEILLAQVGTDPTKDEIYRISYDGSVRDEPRYAVSGGAAERVTTALREQLHTDLPMHEVIAAASTALRREDIPPAPLEIALLDRTRPRRTFRRLDAVDLPDLRPRSTNPQTQHSDHRRTGD</sequence>
<keyword evidence="1" id="KW-0963">Cytoplasm</keyword>
<dbReference type="Pfam" id="PF00227">
    <property type="entry name" value="Proteasome"/>
    <property type="match status" value="1"/>
</dbReference>
<dbReference type="GO" id="GO:0051603">
    <property type="term" value="P:proteolysis involved in protein catabolic process"/>
    <property type="evidence" value="ECO:0007669"/>
    <property type="project" value="InterPro"/>
</dbReference>
<dbReference type="GO" id="GO:0019773">
    <property type="term" value="C:proteasome core complex, alpha-subunit complex"/>
    <property type="evidence" value="ECO:0007669"/>
    <property type="project" value="UniProtKB-UniRule"/>
</dbReference>
<feature type="region of interest" description="Disordered" evidence="4">
    <location>
        <begin position="214"/>
        <end position="240"/>
    </location>
</feature>
<comment type="similarity">
    <text evidence="3">Belongs to the peptidase T1A family.</text>
</comment>
<dbReference type="AlphaFoldDB" id="K6W5Q8"/>
<dbReference type="EMBL" id="BAGZ01000005">
    <property type="protein sequence ID" value="GAB77157.1"/>
    <property type="molecule type" value="Genomic_DNA"/>
</dbReference>
<dbReference type="NCBIfam" id="TIGR03691">
    <property type="entry name" value="20S_bact_alpha"/>
    <property type="match status" value="1"/>
</dbReference>
<dbReference type="RefSeq" id="WP_006501909.1">
    <property type="nucleotide sequence ID" value="NZ_BAGZ01000005.1"/>
</dbReference>
<comment type="caution">
    <text evidence="5">The sequence shown here is derived from an EMBL/GenBank/DDBJ whole genome shotgun (WGS) entry which is preliminary data.</text>
</comment>
<evidence type="ECO:0000256" key="1">
    <source>
        <dbReference type="ARBA" id="ARBA00022490"/>
    </source>
</evidence>
<dbReference type="STRING" id="100225.SAMN05421595_0972"/>
<keyword evidence="2 3" id="KW-0647">Proteasome</keyword>
<protein>
    <submittedName>
        <fullName evidence="5">20S proteasome alpha-type subunit</fullName>
    </submittedName>
</protein>
<dbReference type="Proteomes" id="UP000008495">
    <property type="component" value="Unassembled WGS sequence"/>
</dbReference>
<dbReference type="Gene3D" id="3.60.20.10">
    <property type="entry name" value="Glutamine Phosphoribosylpyrophosphate, subunit 1, domain 1"/>
    <property type="match status" value="1"/>
</dbReference>
<evidence type="ECO:0000256" key="4">
    <source>
        <dbReference type="SAM" id="MobiDB-lite"/>
    </source>
</evidence>
<feature type="compositionally biased region" description="Basic and acidic residues" evidence="4">
    <location>
        <begin position="214"/>
        <end position="223"/>
    </location>
</feature>
<dbReference type="OrthoDB" id="9775643at2"/>
<evidence type="ECO:0000256" key="2">
    <source>
        <dbReference type="ARBA" id="ARBA00022942"/>
    </source>
</evidence>